<dbReference type="RefSeq" id="WP_072740013.1">
    <property type="nucleotide sequence ID" value="NZ_CP048813.1"/>
</dbReference>
<name>A0A1G8RXH1_9NOCA</name>
<protein>
    <submittedName>
        <fullName evidence="4">Lsr2 protein</fullName>
    </submittedName>
</protein>
<feature type="domain" description="Lsr2 DNA-binding" evidence="3">
    <location>
        <begin position="79"/>
        <end position="113"/>
    </location>
</feature>
<accession>A0A1G8RXH1</accession>
<dbReference type="InterPro" id="IPR036625">
    <property type="entry name" value="E3-bd_dom_sf"/>
</dbReference>
<dbReference type="GO" id="GO:0003677">
    <property type="term" value="F:DNA binding"/>
    <property type="evidence" value="ECO:0007669"/>
    <property type="project" value="UniProtKB-KW"/>
</dbReference>
<dbReference type="InterPro" id="IPR042261">
    <property type="entry name" value="Lsr2-like_dimerization"/>
</dbReference>
<evidence type="ECO:0000259" key="3">
    <source>
        <dbReference type="Pfam" id="PF23359"/>
    </source>
</evidence>
<dbReference type="GO" id="GO:0016746">
    <property type="term" value="F:acyltransferase activity"/>
    <property type="evidence" value="ECO:0007669"/>
    <property type="project" value="InterPro"/>
</dbReference>
<dbReference type="EMBL" id="FNDN01000019">
    <property type="protein sequence ID" value="SDJ21612.1"/>
    <property type="molecule type" value="Genomic_DNA"/>
</dbReference>
<reference evidence="4" key="1">
    <citation type="submission" date="2016-10" db="EMBL/GenBank/DDBJ databases">
        <authorList>
            <person name="de Groot N.N."/>
        </authorList>
    </citation>
    <scope>NUCLEOTIDE SEQUENCE [LARGE SCALE GENOMIC DNA]</scope>
    <source>
        <strain evidence="4">DSM 44892</strain>
    </source>
</reference>
<dbReference type="Proteomes" id="UP000183263">
    <property type="component" value="Unassembled WGS sequence"/>
</dbReference>
<feature type="domain" description="Lsr2 dimerization" evidence="2">
    <location>
        <begin position="1"/>
        <end position="58"/>
    </location>
</feature>
<organism evidence="4 5">
    <name type="scientific">Rhodococcus triatomae</name>
    <dbReference type="NCBI Taxonomy" id="300028"/>
    <lineage>
        <taxon>Bacteria</taxon>
        <taxon>Bacillati</taxon>
        <taxon>Actinomycetota</taxon>
        <taxon>Actinomycetes</taxon>
        <taxon>Mycobacteriales</taxon>
        <taxon>Nocardiaceae</taxon>
        <taxon>Rhodococcus</taxon>
    </lineage>
</organism>
<dbReference type="InterPro" id="IPR055370">
    <property type="entry name" value="Lsr2_DNA-bd"/>
</dbReference>
<dbReference type="AlphaFoldDB" id="A0A1G8RXH1"/>
<evidence type="ECO:0000259" key="2">
    <source>
        <dbReference type="Pfam" id="PF11774"/>
    </source>
</evidence>
<dbReference type="Pfam" id="PF11774">
    <property type="entry name" value="Lsr2"/>
    <property type="match status" value="1"/>
</dbReference>
<evidence type="ECO:0000256" key="1">
    <source>
        <dbReference type="ARBA" id="ARBA00023125"/>
    </source>
</evidence>
<evidence type="ECO:0000313" key="4">
    <source>
        <dbReference type="EMBL" id="SDJ21612.1"/>
    </source>
</evidence>
<dbReference type="Gene3D" id="4.10.320.10">
    <property type="entry name" value="E3-binding domain"/>
    <property type="match status" value="1"/>
</dbReference>
<sequence>MAKKVTVTLIDDLDQEAPADETVEFALDGVQYEIDLSSENAARLRETLDEWVSHARKVSGRRKARGAAGTPSKGRASASREESAAIREWARQKGLKVSARGRISADIVDAYNKEN</sequence>
<gene>
    <name evidence="4" type="ORF">SAMN05444695_11928</name>
</gene>
<dbReference type="Gene3D" id="3.30.60.230">
    <property type="entry name" value="Lsr2, dimerization domain"/>
    <property type="match status" value="1"/>
</dbReference>
<dbReference type="InterPro" id="IPR024412">
    <property type="entry name" value="Lsr2_dim_dom"/>
</dbReference>
<keyword evidence="1" id="KW-0238">DNA-binding</keyword>
<keyword evidence="5" id="KW-1185">Reference proteome</keyword>
<dbReference type="OrthoDB" id="4113332at2"/>
<evidence type="ECO:0000313" key="5">
    <source>
        <dbReference type="Proteomes" id="UP000183263"/>
    </source>
</evidence>
<proteinExistence type="predicted"/>
<dbReference type="Pfam" id="PF23359">
    <property type="entry name" value="Lsr2_DNA-bd"/>
    <property type="match status" value="1"/>
</dbReference>